<dbReference type="NCBIfam" id="NF001159">
    <property type="entry name" value="PRK00150.1-3"/>
    <property type="match status" value="1"/>
</dbReference>
<dbReference type="KEGG" id="alka:J0B03_01255"/>
<keyword evidence="2 3" id="KW-0408">Iron</keyword>
<keyword evidence="6" id="KW-1185">Reference proteome</keyword>
<accession>A0A974XI20</accession>
<proteinExistence type="inferred from homology"/>
<keyword evidence="3" id="KW-0648">Protein biosynthesis</keyword>
<comment type="similarity">
    <text evidence="1 3">Belongs to the polypeptide deformylase family.</text>
</comment>
<dbReference type="PIRSF" id="PIRSF004749">
    <property type="entry name" value="Pep_def"/>
    <property type="match status" value="1"/>
</dbReference>
<organism evidence="5 6">
    <name type="scientific">Alkalibacter rhizosphaerae</name>
    <dbReference type="NCBI Taxonomy" id="2815577"/>
    <lineage>
        <taxon>Bacteria</taxon>
        <taxon>Bacillati</taxon>
        <taxon>Bacillota</taxon>
        <taxon>Clostridia</taxon>
        <taxon>Eubacteriales</taxon>
        <taxon>Eubacteriaceae</taxon>
        <taxon>Alkalibacter</taxon>
    </lineage>
</organism>
<evidence type="ECO:0000256" key="4">
    <source>
        <dbReference type="SAM" id="MobiDB-lite"/>
    </source>
</evidence>
<dbReference type="AlphaFoldDB" id="A0A974XI20"/>
<evidence type="ECO:0000313" key="5">
    <source>
        <dbReference type="EMBL" id="QSX08748.1"/>
    </source>
</evidence>
<name>A0A974XI20_9FIRM</name>
<dbReference type="CDD" id="cd00487">
    <property type="entry name" value="Pep_deformylase"/>
    <property type="match status" value="1"/>
</dbReference>
<keyword evidence="3 5" id="KW-0378">Hydrolase</keyword>
<evidence type="ECO:0000256" key="1">
    <source>
        <dbReference type="ARBA" id="ARBA00010759"/>
    </source>
</evidence>
<dbReference type="HAMAP" id="MF_00163">
    <property type="entry name" value="Pep_deformylase"/>
    <property type="match status" value="1"/>
</dbReference>
<keyword evidence="3" id="KW-0479">Metal-binding</keyword>
<gene>
    <name evidence="3 5" type="primary">def</name>
    <name evidence="5" type="ORF">J0B03_01255</name>
</gene>
<dbReference type="Proteomes" id="UP000663499">
    <property type="component" value="Chromosome"/>
</dbReference>
<feature type="region of interest" description="Disordered" evidence="4">
    <location>
        <begin position="144"/>
        <end position="168"/>
    </location>
</feature>
<evidence type="ECO:0000256" key="2">
    <source>
        <dbReference type="ARBA" id="ARBA00023004"/>
    </source>
</evidence>
<dbReference type="NCBIfam" id="TIGR00079">
    <property type="entry name" value="pept_deformyl"/>
    <property type="match status" value="1"/>
</dbReference>
<dbReference type="GO" id="GO:0006412">
    <property type="term" value="P:translation"/>
    <property type="evidence" value="ECO:0007669"/>
    <property type="project" value="UniProtKB-UniRule"/>
</dbReference>
<dbReference type="EMBL" id="CP071444">
    <property type="protein sequence ID" value="QSX08748.1"/>
    <property type="molecule type" value="Genomic_DNA"/>
</dbReference>
<dbReference type="RefSeq" id="WP_207300089.1">
    <property type="nucleotide sequence ID" value="NZ_CP071444.1"/>
</dbReference>
<protein>
    <recommendedName>
        <fullName evidence="3">Peptide deformylase</fullName>
        <shortName evidence="3">PDF</shortName>
        <ecNumber evidence="3">3.5.1.88</ecNumber>
    </recommendedName>
    <alternativeName>
        <fullName evidence="3">Polypeptide deformylase</fullName>
    </alternativeName>
</protein>
<comment type="catalytic activity">
    <reaction evidence="3">
        <text>N-terminal N-formyl-L-methionyl-[peptide] + H2O = N-terminal L-methionyl-[peptide] + formate</text>
        <dbReference type="Rhea" id="RHEA:24420"/>
        <dbReference type="Rhea" id="RHEA-COMP:10639"/>
        <dbReference type="Rhea" id="RHEA-COMP:10640"/>
        <dbReference type="ChEBI" id="CHEBI:15377"/>
        <dbReference type="ChEBI" id="CHEBI:15740"/>
        <dbReference type="ChEBI" id="CHEBI:49298"/>
        <dbReference type="ChEBI" id="CHEBI:64731"/>
        <dbReference type="EC" id="3.5.1.88"/>
    </reaction>
</comment>
<evidence type="ECO:0000313" key="6">
    <source>
        <dbReference type="Proteomes" id="UP000663499"/>
    </source>
</evidence>
<dbReference type="PANTHER" id="PTHR10458">
    <property type="entry name" value="PEPTIDE DEFORMYLASE"/>
    <property type="match status" value="1"/>
</dbReference>
<feature type="active site" evidence="3">
    <location>
        <position position="131"/>
    </location>
</feature>
<dbReference type="GO" id="GO:0046872">
    <property type="term" value="F:metal ion binding"/>
    <property type="evidence" value="ECO:0007669"/>
    <property type="project" value="UniProtKB-KW"/>
</dbReference>
<sequence length="168" mass="18995">MALRNIRVDEDPILRKKARNIDEITDRIHTLQMDMLETMYHSEGVGLAANQVGILRRIIVIDVGEGPITMINPVLIDEEGCQKGLEGCLSLPEVTGKVTRPEKVKVEYMDMEGETQVLEGEGLLAIAVCHEIDHLNGILFTDRVEEDDEEEEDDEDFEETAIFEEVEE</sequence>
<dbReference type="InterPro" id="IPR023635">
    <property type="entry name" value="Peptide_deformylase"/>
</dbReference>
<comment type="function">
    <text evidence="3">Removes the formyl group from the N-terminal Met of newly synthesized proteins. Requires at least a dipeptide for an efficient rate of reaction. N-terminal L-methionine is a prerequisite for activity but the enzyme has broad specificity at other positions.</text>
</comment>
<dbReference type="Gene3D" id="3.90.45.10">
    <property type="entry name" value="Peptide deformylase"/>
    <property type="match status" value="1"/>
</dbReference>
<feature type="binding site" evidence="3">
    <location>
        <position position="134"/>
    </location>
    <ligand>
        <name>Fe cation</name>
        <dbReference type="ChEBI" id="CHEBI:24875"/>
    </ligand>
</feature>
<feature type="binding site" evidence="3">
    <location>
        <position position="88"/>
    </location>
    <ligand>
        <name>Fe cation</name>
        <dbReference type="ChEBI" id="CHEBI:24875"/>
    </ligand>
</feature>
<dbReference type="InterPro" id="IPR036821">
    <property type="entry name" value="Peptide_deformylase_sf"/>
</dbReference>
<feature type="binding site" evidence="3">
    <location>
        <position position="130"/>
    </location>
    <ligand>
        <name>Fe cation</name>
        <dbReference type="ChEBI" id="CHEBI:24875"/>
    </ligand>
</feature>
<dbReference type="PRINTS" id="PR01576">
    <property type="entry name" value="PDEFORMYLASE"/>
</dbReference>
<dbReference type="Pfam" id="PF01327">
    <property type="entry name" value="Pep_deformylase"/>
    <property type="match status" value="1"/>
</dbReference>
<dbReference type="GO" id="GO:0042586">
    <property type="term" value="F:peptide deformylase activity"/>
    <property type="evidence" value="ECO:0007669"/>
    <property type="project" value="UniProtKB-UniRule"/>
</dbReference>
<dbReference type="PANTHER" id="PTHR10458:SF22">
    <property type="entry name" value="PEPTIDE DEFORMYLASE"/>
    <property type="match status" value="1"/>
</dbReference>
<dbReference type="EC" id="3.5.1.88" evidence="3"/>
<comment type="cofactor">
    <cofactor evidence="3">
        <name>Fe(2+)</name>
        <dbReference type="ChEBI" id="CHEBI:29033"/>
    </cofactor>
    <text evidence="3">Binds 1 Fe(2+) ion.</text>
</comment>
<evidence type="ECO:0000256" key="3">
    <source>
        <dbReference type="HAMAP-Rule" id="MF_00163"/>
    </source>
</evidence>
<reference evidence="5" key="1">
    <citation type="submission" date="2021-03" db="EMBL/GenBank/DDBJ databases">
        <title>Alkalibacter marinus sp. nov., isolated from tidal flat sediment.</title>
        <authorList>
            <person name="Namirimu T."/>
            <person name="Yang J.-A."/>
            <person name="Yang S.-H."/>
            <person name="Kim Y.-J."/>
            <person name="Kwon K.K."/>
        </authorList>
    </citation>
    <scope>NUCLEOTIDE SEQUENCE</scope>
    <source>
        <strain evidence="5">ES005</strain>
    </source>
</reference>
<dbReference type="SUPFAM" id="SSF56420">
    <property type="entry name" value="Peptide deformylase"/>
    <property type="match status" value="1"/>
</dbReference>